<proteinExistence type="predicted"/>
<organism evidence="1 2">
    <name type="scientific">Clostridium tetani</name>
    <dbReference type="NCBI Taxonomy" id="1513"/>
    <lineage>
        <taxon>Bacteria</taxon>
        <taxon>Bacillati</taxon>
        <taxon>Bacillota</taxon>
        <taxon>Clostridia</taxon>
        <taxon>Eubacteriales</taxon>
        <taxon>Clostridiaceae</taxon>
        <taxon>Clostridium</taxon>
    </lineage>
</organism>
<dbReference type="AlphaFoldDB" id="A0A4Q0VDP5"/>
<comment type="caution">
    <text evidence="1">The sequence shown here is derived from an EMBL/GenBank/DDBJ whole genome shotgun (WGS) entry which is preliminary data.</text>
</comment>
<name>A0A4Q0VDP5_CLOTA</name>
<dbReference type="RefSeq" id="WP_129029951.1">
    <property type="nucleotide sequence ID" value="NZ_QMAP01000002.1"/>
</dbReference>
<dbReference type="EMBL" id="QMAP01000002">
    <property type="protein sequence ID" value="RXI50096.1"/>
    <property type="molecule type" value="Genomic_DNA"/>
</dbReference>
<protein>
    <submittedName>
        <fullName evidence="1">Uncharacterized protein</fullName>
    </submittedName>
</protein>
<gene>
    <name evidence="1" type="ORF">DP130_03720</name>
</gene>
<evidence type="ECO:0000313" key="1">
    <source>
        <dbReference type="EMBL" id="RXI50096.1"/>
    </source>
</evidence>
<dbReference type="Proteomes" id="UP000290921">
    <property type="component" value="Unassembled WGS sequence"/>
</dbReference>
<reference evidence="1 2" key="1">
    <citation type="submission" date="2018-06" db="EMBL/GenBank/DDBJ databases">
        <title>Genome conservation of Clostridium tetani.</title>
        <authorList>
            <person name="Bruggemann H."/>
            <person name="Popoff M.R."/>
        </authorList>
    </citation>
    <scope>NUCLEOTIDE SEQUENCE [LARGE SCALE GENOMIC DNA]</scope>
    <source>
        <strain evidence="1 2">2017.061</strain>
    </source>
</reference>
<sequence>MFQDIFPNKIIGGNLIYLNIPEEEYKSKFLSIDIANSQNLANGYFNDGGKEVSSKVQRVDLDSYTETAKITLELIN</sequence>
<accession>A0A4Q0VDP5</accession>
<evidence type="ECO:0000313" key="2">
    <source>
        <dbReference type="Proteomes" id="UP000290921"/>
    </source>
</evidence>